<feature type="compositionally biased region" description="Basic and acidic residues" evidence="1">
    <location>
        <begin position="1"/>
        <end position="18"/>
    </location>
</feature>
<comment type="caution">
    <text evidence="2">The sequence shown here is derived from an EMBL/GenBank/DDBJ whole genome shotgun (WGS) entry which is preliminary data.</text>
</comment>
<proteinExistence type="predicted"/>
<feature type="compositionally biased region" description="Polar residues" evidence="1">
    <location>
        <begin position="100"/>
        <end position="112"/>
    </location>
</feature>
<feature type="compositionally biased region" description="Polar residues" evidence="1">
    <location>
        <begin position="41"/>
        <end position="84"/>
    </location>
</feature>
<evidence type="ECO:0000313" key="3">
    <source>
        <dbReference type="Proteomes" id="UP001465976"/>
    </source>
</evidence>
<name>A0ABR3EUD7_9AGAR</name>
<organism evidence="2 3">
    <name type="scientific">Marasmius crinis-equi</name>
    <dbReference type="NCBI Taxonomy" id="585013"/>
    <lineage>
        <taxon>Eukaryota</taxon>
        <taxon>Fungi</taxon>
        <taxon>Dikarya</taxon>
        <taxon>Basidiomycota</taxon>
        <taxon>Agaricomycotina</taxon>
        <taxon>Agaricomycetes</taxon>
        <taxon>Agaricomycetidae</taxon>
        <taxon>Agaricales</taxon>
        <taxon>Marasmiineae</taxon>
        <taxon>Marasmiaceae</taxon>
        <taxon>Marasmius</taxon>
    </lineage>
</organism>
<evidence type="ECO:0000256" key="1">
    <source>
        <dbReference type="SAM" id="MobiDB-lite"/>
    </source>
</evidence>
<keyword evidence="3" id="KW-1185">Reference proteome</keyword>
<evidence type="ECO:0000313" key="2">
    <source>
        <dbReference type="EMBL" id="KAL0566515.1"/>
    </source>
</evidence>
<feature type="region of interest" description="Disordered" evidence="1">
    <location>
        <begin position="32"/>
        <end position="161"/>
    </location>
</feature>
<dbReference type="EMBL" id="JBAHYK010001874">
    <property type="protein sequence ID" value="KAL0566515.1"/>
    <property type="molecule type" value="Genomic_DNA"/>
</dbReference>
<accession>A0ABR3EUD7</accession>
<feature type="region of interest" description="Disordered" evidence="1">
    <location>
        <begin position="1"/>
        <end position="20"/>
    </location>
</feature>
<protein>
    <submittedName>
        <fullName evidence="2">Uncharacterized protein</fullName>
    </submittedName>
</protein>
<dbReference type="Proteomes" id="UP001465976">
    <property type="component" value="Unassembled WGS sequence"/>
</dbReference>
<feature type="compositionally biased region" description="Basic residues" evidence="1">
    <location>
        <begin position="152"/>
        <end position="161"/>
    </location>
</feature>
<reference evidence="2 3" key="1">
    <citation type="submission" date="2024-02" db="EMBL/GenBank/DDBJ databases">
        <title>A draft genome for the cacao thread blight pathogen Marasmius crinis-equi.</title>
        <authorList>
            <person name="Cohen S.P."/>
            <person name="Baruah I.K."/>
            <person name="Amoako-Attah I."/>
            <person name="Bukari Y."/>
            <person name="Meinhardt L.W."/>
            <person name="Bailey B.A."/>
        </authorList>
    </citation>
    <scope>NUCLEOTIDE SEQUENCE [LARGE SCALE GENOMIC DNA]</scope>
    <source>
        <strain evidence="2 3">GH-76</strain>
    </source>
</reference>
<gene>
    <name evidence="2" type="ORF">V5O48_015499</name>
</gene>
<sequence length="161" mass="17255">MPEQAKTKREDAKAEKEASTLLSLESTIHIRKMTITPAPPSTSKLTPSSAASVSSHKLTSPMTSSSPNSLVEPSASGSLLSIPTPSKRLLSCPAGATGPQLRSQNSTNQTSPLARAGDRERPLRTRPRARPRAFVETSPQAVCGQDGVLRTQPRKRKRVAY</sequence>